<name>A0A835H9W6_9MAGN</name>
<dbReference type="InterPro" id="IPR011488">
    <property type="entry name" value="TIF_2_asu"/>
</dbReference>
<dbReference type="GO" id="GO:0003743">
    <property type="term" value="F:translation initiation factor activity"/>
    <property type="evidence" value="ECO:0007669"/>
    <property type="project" value="InterPro"/>
</dbReference>
<protein>
    <submittedName>
        <fullName evidence="2">Uncharacterized protein</fullName>
    </submittedName>
</protein>
<keyword evidence="3" id="KW-1185">Reference proteome</keyword>
<dbReference type="OrthoDB" id="781729at2759"/>
<accession>A0A835H9W6</accession>
<dbReference type="GO" id="GO:0003723">
    <property type="term" value="F:RNA binding"/>
    <property type="evidence" value="ECO:0007669"/>
    <property type="project" value="InterPro"/>
</dbReference>
<evidence type="ECO:0000313" key="2">
    <source>
        <dbReference type="EMBL" id="KAF9595095.1"/>
    </source>
</evidence>
<dbReference type="Gene3D" id="3.30.70.1130">
    <property type="entry name" value="EIF_2_alpha"/>
    <property type="match status" value="1"/>
</dbReference>
<keyword evidence="1" id="KW-0648">Protein biosynthesis</keyword>
<dbReference type="EMBL" id="JADFTS010000008">
    <property type="protein sequence ID" value="KAF9595095.1"/>
    <property type="molecule type" value="Genomic_DNA"/>
</dbReference>
<organism evidence="2 3">
    <name type="scientific">Coptis chinensis</name>
    <dbReference type="NCBI Taxonomy" id="261450"/>
    <lineage>
        <taxon>Eukaryota</taxon>
        <taxon>Viridiplantae</taxon>
        <taxon>Streptophyta</taxon>
        <taxon>Embryophyta</taxon>
        <taxon>Tracheophyta</taxon>
        <taxon>Spermatophyta</taxon>
        <taxon>Magnoliopsida</taxon>
        <taxon>Ranunculales</taxon>
        <taxon>Ranunculaceae</taxon>
        <taxon>Coptidoideae</taxon>
        <taxon>Coptis</taxon>
    </lineage>
</organism>
<sequence>MIVFSSGRISISILVGLYTENMDMHMRLIMNDPDSILNSLTREIKEVGQDGKEPIIRPFFSILQAAMRKAEAAGNEDCPVKMKLVAPPLYALTTQTLDKVCTTIGLDFFM</sequence>
<comment type="caution">
    <text evidence="2">The sequence shown here is derived from an EMBL/GenBank/DDBJ whole genome shotgun (WGS) entry which is preliminary data.</text>
</comment>
<gene>
    <name evidence="2" type="ORF">IFM89_036984</name>
</gene>
<dbReference type="Pfam" id="PF07541">
    <property type="entry name" value="EIF_2_alpha"/>
    <property type="match status" value="1"/>
</dbReference>
<dbReference type="AlphaFoldDB" id="A0A835H9W6"/>
<proteinExistence type="predicted"/>
<dbReference type="SUPFAM" id="SSF110993">
    <property type="entry name" value="eIF-2-alpha, C-terminal domain"/>
    <property type="match status" value="1"/>
</dbReference>
<reference evidence="2 3" key="1">
    <citation type="submission" date="2020-10" db="EMBL/GenBank/DDBJ databases">
        <title>The Coptis chinensis genome and diversification of protoberbering-type alkaloids.</title>
        <authorList>
            <person name="Wang B."/>
            <person name="Shu S."/>
            <person name="Song C."/>
            <person name="Liu Y."/>
        </authorList>
    </citation>
    <scope>NUCLEOTIDE SEQUENCE [LARGE SCALE GENOMIC DNA]</scope>
    <source>
        <strain evidence="2">HL-2020</strain>
        <tissue evidence="2">Leaf</tissue>
    </source>
</reference>
<evidence type="ECO:0000256" key="1">
    <source>
        <dbReference type="ARBA" id="ARBA00022917"/>
    </source>
</evidence>
<dbReference type="InterPro" id="IPR024055">
    <property type="entry name" value="TIF2_asu_C"/>
</dbReference>
<dbReference type="Proteomes" id="UP000631114">
    <property type="component" value="Unassembled WGS sequence"/>
</dbReference>
<evidence type="ECO:0000313" key="3">
    <source>
        <dbReference type="Proteomes" id="UP000631114"/>
    </source>
</evidence>